<accession>A0A370IDW7</accession>
<name>A0A370IDW7_9NOCA</name>
<organism evidence="1 2">
    <name type="scientific">Nocardia pseudobrasiliensis</name>
    <dbReference type="NCBI Taxonomy" id="45979"/>
    <lineage>
        <taxon>Bacteria</taxon>
        <taxon>Bacillati</taxon>
        <taxon>Actinomycetota</taxon>
        <taxon>Actinomycetes</taxon>
        <taxon>Mycobacteriales</taxon>
        <taxon>Nocardiaceae</taxon>
        <taxon>Nocardia</taxon>
    </lineage>
</organism>
<sequence>MARIFQTRSELAIAATPEAIFDAVTDPDRWPHTHPVCLAVERAAAGPAGAKTTFTEVVAFDTETIAVHWRVDSCRRPSRWVINSRTTVGPRLGAFTATMTVIYSVADLDAGHRLLRRSMVTAVDTDTGIPRPLLDLFGGNAWHDAHLAAVKRAVEAH</sequence>
<dbReference type="EMBL" id="QQBC01000001">
    <property type="protein sequence ID" value="RDI68903.1"/>
    <property type="molecule type" value="Genomic_DNA"/>
</dbReference>
<dbReference type="CDD" id="cd07812">
    <property type="entry name" value="SRPBCC"/>
    <property type="match status" value="1"/>
</dbReference>
<dbReference type="Proteomes" id="UP000254869">
    <property type="component" value="Unassembled WGS sequence"/>
</dbReference>
<dbReference type="InterPro" id="IPR019587">
    <property type="entry name" value="Polyketide_cyclase/dehydratase"/>
</dbReference>
<dbReference type="InterPro" id="IPR023393">
    <property type="entry name" value="START-like_dom_sf"/>
</dbReference>
<protein>
    <submittedName>
        <fullName evidence="1">Polyketide cyclase/dehydrase/lipid transport protein</fullName>
    </submittedName>
</protein>
<dbReference type="AlphaFoldDB" id="A0A370IDW7"/>
<reference evidence="1 2" key="1">
    <citation type="submission" date="2018-07" db="EMBL/GenBank/DDBJ databases">
        <title>Genomic Encyclopedia of Type Strains, Phase IV (KMG-IV): sequencing the most valuable type-strain genomes for metagenomic binning, comparative biology and taxonomic classification.</title>
        <authorList>
            <person name="Goeker M."/>
        </authorList>
    </citation>
    <scope>NUCLEOTIDE SEQUENCE [LARGE SCALE GENOMIC DNA]</scope>
    <source>
        <strain evidence="1 2">DSM 44290</strain>
    </source>
</reference>
<comment type="caution">
    <text evidence="1">The sequence shown here is derived from an EMBL/GenBank/DDBJ whole genome shotgun (WGS) entry which is preliminary data.</text>
</comment>
<gene>
    <name evidence="1" type="ORF">DFR76_101439</name>
</gene>
<dbReference type="Gene3D" id="3.30.530.20">
    <property type="match status" value="1"/>
</dbReference>
<dbReference type="SUPFAM" id="SSF55961">
    <property type="entry name" value="Bet v1-like"/>
    <property type="match status" value="1"/>
</dbReference>
<proteinExistence type="predicted"/>
<dbReference type="RefSeq" id="WP_067990643.1">
    <property type="nucleotide sequence ID" value="NZ_QQBC01000001.1"/>
</dbReference>
<evidence type="ECO:0000313" key="2">
    <source>
        <dbReference type="Proteomes" id="UP000254869"/>
    </source>
</evidence>
<evidence type="ECO:0000313" key="1">
    <source>
        <dbReference type="EMBL" id="RDI68903.1"/>
    </source>
</evidence>
<keyword evidence="2" id="KW-1185">Reference proteome</keyword>
<dbReference type="Pfam" id="PF10604">
    <property type="entry name" value="Polyketide_cyc2"/>
    <property type="match status" value="1"/>
</dbReference>